<evidence type="ECO:0000256" key="4">
    <source>
        <dbReference type="ARBA" id="ARBA00023163"/>
    </source>
</evidence>
<keyword evidence="2" id="KW-0805">Transcription regulation</keyword>
<accession>A0ABC8SVD7</accession>
<comment type="caution">
    <text evidence="8">The sequence shown here is derived from an EMBL/GenBank/DDBJ whole genome shotgun (WGS) entry which is preliminary data.</text>
</comment>
<gene>
    <name evidence="8" type="ORF">ILEXP_LOCUS29817</name>
</gene>
<dbReference type="InterPro" id="IPR015660">
    <property type="entry name" value="MASH1/Ascl1a-like"/>
</dbReference>
<keyword evidence="5" id="KW-0539">Nucleus</keyword>
<dbReference type="CDD" id="cd18914">
    <property type="entry name" value="bHLH_AtORG2_like"/>
    <property type="match status" value="1"/>
</dbReference>
<dbReference type="Gene3D" id="4.10.280.10">
    <property type="entry name" value="Helix-loop-helix DNA-binding domain"/>
    <property type="match status" value="1"/>
</dbReference>
<evidence type="ECO:0000313" key="8">
    <source>
        <dbReference type="EMBL" id="CAK9161030.1"/>
    </source>
</evidence>
<evidence type="ECO:0000256" key="1">
    <source>
        <dbReference type="ARBA" id="ARBA00004123"/>
    </source>
</evidence>
<comment type="subcellular location">
    <subcellularLocation>
        <location evidence="1">Nucleus</location>
    </subcellularLocation>
</comment>
<feature type="domain" description="ACT" evidence="7">
    <location>
        <begin position="175"/>
        <end position="243"/>
    </location>
</feature>
<dbReference type="GO" id="GO:0006355">
    <property type="term" value="P:regulation of DNA-templated transcription"/>
    <property type="evidence" value="ECO:0007669"/>
    <property type="project" value="UniProtKB-ARBA"/>
</dbReference>
<sequence>MFPLQQSDELFFQIPSTDHGQQPKIRQDLILSHHASLEVESNNLNTYNVEGRKKKISDLKSNGDESTNDGKRKRLIMHREIERQRRQGMTGLYASLRSLLPLEYIKGKRSTADHVHETVNYIEHLQRKNKELCIKRDKLKKMSNTSDLGPKNRSSNCSFPVLLTVSLCRFGVEILISCGFKEEGFLLSRVLGVLVEEGYNVVSCISNKADEKFFYTIQSEVSDPAGIDLSALKQKLIALIHNE</sequence>
<organism evidence="8 9">
    <name type="scientific">Ilex paraguariensis</name>
    <name type="common">yerba mate</name>
    <dbReference type="NCBI Taxonomy" id="185542"/>
    <lineage>
        <taxon>Eukaryota</taxon>
        <taxon>Viridiplantae</taxon>
        <taxon>Streptophyta</taxon>
        <taxon>Embryophyta</taxon>
        <taxon>Tracheophyta</taxon>
        <taxon>Spermatophyta</taxon>
        <taxon>Magnoliopsida</taxon>
        <taxon>eudicotyledons</taxon>
        <taxon>Gunneridae</taxon>
        <taxon>Pentapetalae</taxon>
        <taxon>asterids</taxon>
        <taxon>campanulids</taxon>
        <taxon>Aquifoliales</taxon>
        <taxon>Aquifoliaceae</taxon>
        <taxon>Ilex</taxon>
    </lineage>
</organism>
<dbReference type="Pfam" id="PF00010">
    <property type="entry name" value="HLH"/>
    <property type="match status" value="1"/>
</dbReference>
<dbReference type="InterPro" id="IPR011598">
    <property type="entry name" value="bHLH_dom"/>
</dbReference>
<evidence type="ECO:0000313" key="9">
    <source>
        <dbReference type="Proteomes" id="UP001642360"/>
    </source>
</evidence>
<dbReference type="PROSITE" id="PS51671">
    <property type="entry name" value="ACT"/>
    <property type="match status" value="1"/>
</dbReference>
<protein>
    <recommendedName>
        <fullName evidence="10">BHLH domain-containing protein</fullName>
    </recommendedName>
</protein>
<dbReference type="InterPro" id="IPR002912">
    <property type="entry name" value="ACT_dom"/>
</dbReference>
<dbReference type="PANTHER" id="PTHR13935:SF106">
    <property type="entry name" value="ACHAETE-SCUTE COMPLEX PROTEIN T5-RELATED"/>
    <property type="match status" value="1"/>
</dbReference>
<evidence type="ECO:0000256" key="2">
    <source>
        <dbReference type="ARBA" id="ARBA00023015"/>
    </source>
</evidence>
<evidence type="ECO:0000256" key="3">
    <source>
        <dbReference type="ARBA" id="ARBA00023125"/>
    </source>
</evidence>
<dbReference type="PANTHER" id="PTHR13935">
    <property type="entry name" value="ACHAETE-SCUTE TRANSCRIPTION FACTOR-RELATED"/>
    <property type="match status" value="1"/>
</dbReference>
<dbReference type="Proteomes" id="UP001642360">
    <property type="component" value="Unassembled WGS sequence"/>
</dbReference>
<dbReference type="InterPro" id="IPR036638">
    <property type="entry name" value="HLH_DNA-bd_sf"/>
</dbReference>
<evidence type="ECO:0000259" key="7">
    <source>
        <dbReference type="PROSITE" id="PS51671"/>
    </source>
</evidence>
<keyword evidence="3" id="KW-0238">DNA-binding</keyword>
<dbReference type="AlphaFoldDB" id="A0ABC8SVD7"/>
<dbReference type="PROSITE" id="PS50888">
    <property type="entry name" value="BHLH"/>
    <property type="match status" value="1"/>
</dbReference>
<dbReference type="GO" id="GO:0003677">
    <property type="term" value="F:DNA binding"/>
    <property type="evidence" value="ECO:0007669"/>
    <property type="project" value="UniProtKB-KW"/>
</dbReference>
<keyword evidence="9" id="KW-1185">Reference proteome</keyword>
<dbReference type="SUPFAM" id="SSF47459">
    <property type="entry name" value="HLH, helix-loop-helix DNA-binding domain"/>
    <property type="match status" value="1"/>
</dbReference>
<proteinExistence type="predicted"/>
<dbReference type="GO" id="GO:0005634">
    <property type="term" value="C:nucleus"/>
    <property type="evidence" value="ECO:0007669"/>
    <property type="project" value="UniProtKB-SubCell"/>
</dbReference>
<dbReference type="EMBL" id="CAUOFW020003613">
    <property type="protein sequence ID" value="CAK9161030.1"/>
    <property type="molecule type" value="Genomic_DNA"/>
</dbReference>
<evidence type="ECO:0008006" key="10">
    <source>
        <dbReference type="Google" id="ProtNLM"/>
    </source>
</evidence>
<evidence type="ECO:0000259" key="6">
    <source>
        <dbReference type="PROSITE" id="PS50888"/>
    </source>
</evidence>
<feature type="domain" description="BHLH" evidence="6">
    <location>
        <begin position="73"/>
        <end position="125"/>
    </location>
</feature>
<name>A0ABC8SVD7_9AQUA</name>
<keyword evidence="4" id="KW-0804">Transcription</keyword>
<evidence type="ECO:0000256" key="5">
    <source>
        <dbReference type="ARBA" id="ARBA00023242"/>
    </source>
</evidence>
<dbReference type="SMART" id="SM00353">
    <property type="entry name" value="HLH"/>
    <property type="match status" value="1"/>
</dbReference>
<reference evidence="8 9" key="1">
    <citation type="submission" date="2024-02" db="EMBL/GenBank/DDBJ databases">
        <authorList>
            <person name="Vignale AGUSTIN F."/>
            <person name="Sosa J E."/>
            <person name="Modenutti C."/>
        </authorList>
    </citation>
    <scope>NUCLEOTIDE SEQUENCE [LARGE SCALE GENOMIC DNA]</scope>
</reference>